<proteinExistence type="inferred from homology"/>
<gene>
    <name evidence="15" type="ORF">FYC51_15875</name>
</gene>
<dbReference type="EC" id="3.1.26.4" evidence="13"/>
<dbReference type="NCBIfam" id="NF000595">
    <property type="entry name" value="PRK00015.1-3"/>
    <property type="match status" value="1"/>
</dbReference>
<evidence type="ECO:0000256" key="12">
    <source>
        <dbReference type="PROSITE-ProRule" id="PRU01319"/>
    </source>
</evidence>
<evidence type="ECO:0000256" key="4">
    <source>
        <dbReference type="ARBA" id="ARBA00004496"/>
    </source>
</evidence>
<evidence type="ECO:0000256" key="5">
    <source>
        <dbReference type="ARBA" id="ARBA00007383"/>
    </source>
</evidence>
<accession>A0A5S4UVS8</accession>
<dbReference type="PANTHER" id="PTHR10954:SF18">
    <property type="entry name" value="RIBONUCLEASE HII"/>
    <property type="match status" value="1"/>
</dbReference>
<dbReference type="Pfam" id="PF01351">
    <property type="entry name" value="RNase_HII"/>
    <property type="match status" value="1"/>
</dbReference>
<evidence type="ECO:0000313" key="15">
    <source>
        <dbReference type="EMBL" id="TYL50652.1"/>
    </source>
</evidence>
<dbReference type="RefSeq" id="WP_148734752.1">
    <property type="nucleotide sequence ID" value="NZ_VSSB01000002.1"/>
</dbReference>
<sequence>MSPSAIPNLKVERELFDTGAGLVLACDEVGRGAIAGPVTVGLVLIDPTVRRMPAGLRDSKLLAEPKREAMAPRAAAWVRGWAVGEASAAEIDELGIMACLGLAGARAFAALTAAEEIAFGTPLLLDGNYDWLSASVEHRVQVSTRIKADRDCASVAAASVIAKVHRDRGMRRSHDELPLYGWNENKGYSSRGHFAALDEHGPSDLHRHTWLHERPAEAEPALFELGVG</sequence>
<reference evidence="15 16" key="1">
    <citation type="submission" date="2019-08" db="EMBL/GenBank/DDBJ databases">
        <authorList>
            <person name="Hu J."/>
        </authorList>
    </citation>
    <scope>NUCLEOTIDE SEQUENCE [LARGE SCALE GENOMIC DNA]</scope>
    <source>
        <strain evidence="15 16">NEAU-184</strain>
    </source>
</reference>
<dbReference type="PANTHER" id="PTHR10954">
    <property type="entry name" value="RIBONUCLEASE H2 SUBUNIT A"/>
    <property type="match status" value="1"/>
</dbReference>
<feature type="domain" description="RNase H type-2" evidence="14">
    <location>
        <begin position="21"/>
        <end position="225"/>
    </location>
</feature>
<dbReference type="GO" id="GO:0005737">
    <property type="term" value="C:cytoplasm"/>
    <property type="evidence" value="ECO:0007669"/>
    <property type="project" value="UniProtKB-SubCell"/>
</dbReference>
<comment type="subcellular location">
    <subcellularLocation>
        <location evidence="4">Cytoplasm</location>
    </subcellularLocation>
</comment>
<dbReference type="GO" id="GO:0006298">
    <property type="term" value="P:mismatch repair"/>
    <property type="evidence" value="ECO:0007669"/>
    <property type="project" value="TreeGrafter"/>
</dbReference>
<comment type="function">
    <text evidence="3 13">Endonuclease that specifically degrades the RNA of RNA-DNA hybrids.</text>
</comment>
<comment type="caution">
    <text evidence="15">The sequence shown here is derived from an EMBL/GenBank/DDBJ whole genome shotgun (WGS) entry which is preliminary data.</text>
</comment>
<evidence type="ECO:0000256" key="9">
    <source>
        <dbReference type="ARBA" id="ARBA00022759"/>
    </source>
</evidence>
<dbReference type="InterPro" id="IPR001352">
    <property type="entry name" value="RNase_HII/HIII"/>
</dbReference>
<evidence type="ECO:0000256" key="13">
    <source>
        <dbReference type="RuleBase" id="RU003515"/>
    </source>
</evidence>
<evidence type="ECO:0000313" key="16">
    <source>
        <dbReference type="Proteomes" id="UP000325243"/>
    </source>
</evidence>
<dbReference type="Proteomes" id="UP000325243">
    <property type="component" value="Unassembled WGS sequence"/>
</dbReference>
<keyword evidence="8 12" id="KW-0479">Metal-binding</keyword>
<dbReference type="GO" id="GO:0046872">
    <property type="term" value="F:metal ion binding"/>
    <property type="evidence" value="ECO:0007669"/>
    <property type="project" value="UniProtKB-KW"/>
</dbReference>
<dbReference type="CDD" id="cd07182">
    <property type="entry name" value="RNase_HII_bacteria_HII_like"/>
    <property type="match status" value="1"/>
</dbReference>
<feature type="binding site" evidence="12">
    <location>
        <position position="27"/>
    </location>
    <ligand>
        <name>a divalent metal cation</name>
        <dbReference type="ChEBI" id="CHEBI:60240"/>
    </ligand>
</feature>
<evidence type="ECO:0000256" key="1">
    <source>
        <dbReference type="ARBA" id="ARBA00000077"/>
    </source>
</evidence>
<dbReference type="GO" id="GO:0043137">
    <property type="term" value="P:DNA replication, removal of RNA primer"/>
    <property type="evidence" value="ECO:0007669"/>
    <property type="project" value="TreeGrafter"/>
</dbReference>
<evidence type="ECO:0000256" key="8">
    <source>
        <dbReference type="ARBA" id="ARBA00022723"/>
    </source>
</evidence>
<evidence type="ECO:0000256" key="10">
    <source>
        <dbReference type="ARBA" id="ARBA00022801"/>
    </source>
</evidence>
<protein>
    <recommendedName>
        <fullName evidence="13">Ribonuclease</fullName>
        <ecNumber evidence="13">3.1.26.4</ecNumber>
    </recommendedName>
</protein>
<dbReference type="GO" id="GO:0003723">
    <property type="term" value="F:RNA binding"/>
    <property type="evidence" value="ECO:0007669"/>
    <property type="project" value="UniProtKB-UniRule"/>
</dbReference>
<keyword evidence="11" id="KW-0464">Manganese</keyword>
<dbReference type="SUPFAM" id="SSF53098">
    <property type="entry name" value="Ribonuclease H-like"/>
    <property type="match status" value="1"/>
</dbReference>
<evidence type="ECO:0000256" key="6">
    <source>
        <dbReference type="ARBA" id="ARBA00022490"/>
    </source>
</evidence>
<feature type="binding site" evidence="12">
    <location>
        <position position="28"/>
    </location>
    <ligand>
        <name>a divalent metal cation</name>
        <dbReference type="ChEBI" id="CHEBI:60240"/>
    </ligand>
</feature>
<evidence type="ECO:0000256" key="11">
    <source>
        <dbReference type="ARBA" id="ARBA00023211"/>
    </source>
</evidence>
<dbReference type="InterPro" id="IPR024567">
    <property type="entry name" value="RNase_HII/HIII_dom"/>
</dbReference>
<comment type="catalytic activity">
    <reaction evidence="1 12 13">
        <text>Endonucleolytic cleavage to 5'-phosphomonoester.</text>
        <dbReference type="EC" id="3.1.26.4"/>
    </reaction>
</comment>
<organism evidence="15 16">
    <name type="scientific">Agromyces mariniharenae</name>
    <dbReference type="NCBI Taxonomy" id="2604423"/>
    <lineage>
        <taxon>Bacteria</taxon>
        <taxon>Bacillati</taxon>
        <taxon>Actinomycetota</taxon>
        <taxon>Actinomycetes</taxon>
        <taxon>Micrococcales</taxon>
        <taxon>Microbacteriaceae</taxon>
        <taxon>Agromyces</taxon>
    </lineage>
</organism>
<keyword evidence="10 12" id="KW-0378">Hydrolase</keyword>
<dbReference type="PROSITE" id="PS51975">
    <property type="entry name" value="RNASE_H_2"/>
    <property type="match status" value="1"/>
</dbReference>
<feature type="binding site" evidence="12">
    <location>
        <position position="126"/>
    </location>
    <ligand>
        <name>a divalent metal cation</name>
        <dbReference type="ChEBI" id="CHEBI:60240"/>
    </ligand>
</feature>
<comment type="cofactor">
    <cofactor evidence="12">
        <name>Mn(2+)</name>
        <dbReference type="ChEBI" id="CHEBI:29035"/>
    </cofactor>
    <cofactor evidence="12">
        <name>Mg(2+)</name>
        <dbReference type="ChEBI" id="CHEBI:18420"/>
    </cofactor>
    <text evidence="12">Manganese or magnesium. Binds 1 divalent metal ion per monomer in the absence of substrate. May bind a second metal ion after substrate binding.</text>
</comment>
<dbReference type="InterPro" id="IPR022898">
    <property type="entry name" value="RNase_HII"/>
</dbReference>
<dbReference type="GO" id="GO:0004523">
    <property type="term" value="F:RNA-DNA hybrid ribonuclease activity"/>
    <property type="evidence" value="ECO:0007669"/>
    <property type="project" value="UniProtKB-UniRule"/>
</dbReference>
<evidence type="ECO:0000259" key="14">
    <source>
        <dbReference type="PROSITE" id="PS51975"/>
    </source>
</evidence>
<keyword evidence="16" id="KW-1185">Reference proteome</keyword>
<keyword evidence="6" id="KW-0963">Cytoplasm</keyword>
<name>A0A5S4UVS8_9MICO</name>
<evidence type="ECO:0000256" key="2">
    <source>
        <dbReference type="ARBA" id="ARBA00001946"/>
    </source>
</evidence>
<dbReference type="InterPro" id="IPR036397">
    <property type="entry name" value="RNaseH_sf"/>
</dbReference>
<comment type="cofactor">
    <cofactor evidence="2">
        <name>Mg(2+)</name>
        <dbReference type="ChEBI" id="CHEBI:18420"/>
    </cofactor>
</comment>
<evidence type="ECO:0000256" key="7">
    <source>
        <dbReference type="ARBA" id="ARBA00022722"/>
    </source>
</evidence>
<dbReference type="EMBL" id="VSSB01000002">
    <property type="protein sequence ID" value="TYL50652.1"/>
    <property type="molecule type" value="Genomic_DNA"/>
</dbReference>
<comment type="similarity">
    <text evidence="5 13">Belongs to the RNase HII family.</text>
</comment>
<dbReference type="GO" id="GO:0032299">
    <property type="term" value="C:ribonuclease H2 complex"/>
    <property type="evidence" value="ECO:0007669"/>
    <property type="project" value="TreeGrafter"/>
</dbReference>
<keyword evidence="9 12" id="KW-0255">Endonuclease</keyword>
<keyword evidence="7 12" id="KW-0540">Nuclease</keyword>
<dbReference type="AlphaFoldDB" id="A0A5S4UVS8"/>
<dbReference type="InterPro" id="IPR012337">
    <property type="entry name" value="RNaseH-like_sf"/>
</dbReference>
<evidence type="ECO:0000256" key="3">
    <source>
        <dbReference type="ARBA" id="ARBA00004065"/>
    </source>
</evidence>
<dbReference type="Gene3D" id="3.30.420.10">
    <property type="entry name" value="Ribonuclease H-like superfamily/Ribonuclease H"/>
    <property type="match status" value="1"/>
</dbReference>